<dbReference type="SUPFAM" id="SSF51905">
    <property type="entry name" value="FAD/NAD(P)-binding domain"/>
    <property type="match status" value="1"/>
</dbReference>
<feature type="compositionally biased region" description="Low complexity" evidence="6">
    <location>
        <begin position="47"/>
        <end position="57"/>
    </location>
</feature>
<dbReference type="PANTHER" id="PTHR13789:SF147">
    <property type="entry name" value="PUTATIVE (AFU_ORTHOLOGUE AFUA_2G01950)-RELATED"/>
    <property type="match status" value="1"/>
</dbReference>
<feature type="domain" description="FAD-binding" evidence="7">
    <location>
        <begin position="87"/>
        <end position="438"/>
    </location>
</feature>
<dbReference type="InterPro" id="IPR002938">
    <property type="entry name" value="FAD-bd"/>
</dbReference>
<feature type="region of interest" description="Disordered" evidence="6">
    <location>
        <begin position="1"/>
        <end position="73"/>
    </location>
</feature>
<protein>
    <recommendedName>
        <fullName evidence="7">FAD-binding domain-containing protein</fullName>
    </recommendedName>
</protein>
<keyword evidence="4" id="KW-0560">Oxidoreductase</keyword>
<name>A0A0F4GP90_9PEZI</name>
<dbReference type="EMBL" id="LAFY01000360">
    <property type="protein sequence ID" value="KJX99226.1"/>
    <property type="molecule type" value="Genomic_DNA"/>
</dbReference>
<evidence type="ECO:0000256" key="3">
    <source>
        <dbReference type="ARBA" id="ARBA00022827"/>
    </source>
</evidence>
<evidence type="ECO:0000256" key="2">
    <source>
        <dbReference type="ARBA" id="ARBA00022630"/>
    </source>
</evidence>
<keyword evidence="9" id="KW-1185">Reference proteome</keyword>
<keyword evidence="3" id="KW-0274">FAD</keyword>
<dbReference type="PANTHER" id="PTHR13789">
    <property type="entry name" value="MONOOXYGENASE"/>
    <property type="match status" value="1"/>
</dbReference>
<keyword evidence="5" id="KW-0503">Monooxygenase</keyword>
<dbReference type="GO" id="GO:0004497">
    <property type="term" value="F:monooxygenase activity"/>
    <property type="evidence" value="ECO:0007669"/>
    <property type="project" value="UniProtKB-KW"/>
</dbReference>
<evidence type="ECO:0000256" key="5">
    <source>
        <dbReference type="ARBA" id="ARBA00023033"/>
    </source>
</evidence>
<dbReference type="Gene3D" id="3.50.50.60">
    <property type="entry name" value="FAD/NAD(P)-binding domain"/>
    <property type="match status" value="1"/>
</dbReference>
<dbReference type="STRING" id="1047168.A0A0F4GP90"/>
<evidence type="ECO:0000256" key="4">
    <source>
        <dbReference type="ARBA" id="ARBA00023002"/>
    </source>
</evidence>
<dbReference type="InterPro" id="IPR036188">
    <property type="entry name" value="FAD/NAD-bd_sf"/>
</dbReference>
<comment type="similarity">
    <text evidence="1">Belongs to the paxM FAD-dependent monooxygenase family.</text>
</comment>
<evidence type="ECO:0000313" key="9">
    <source>
        <dbReference type="Proteomes" id="UP000033647"/>
    </source>
</evidence>
<dbReference type="Pfam" id="PF01494">
    <property type="entry name" value="FAD_binding_3"/>
    <property type="match status" value="1"/>
</dbReference>
<evidence type="ECO:0000259" key="7">
    <source>
        <dbReference type="Pfam" id="PF01494"/>
    </source>
</evidence>
<proteinExistence type="inferred from homology"/>
<sequence>MGSTNSETAGDDNKPKPLPLSTNPEVIAEKLTSPSNTERSSRDDRALSPPASSATSAHFNLPKSEASTPGVEKPSYDLPLLTKQSLKVGLVGAGIGGLTAAIAIARAGCDVTVLEAAAELGEIGAGIQITPNVSRLLIRYGVDKIIGDNLVQSNNINMRNRDGVVVQRTELYPKTVREFGFPWWSVHRHHLINGLAEAARRHGVEIVTNARVANIVYKTSPVEVETEEGKDYTFDLLIGSDGLNSVVRNTLFPKVFPRTVTNVAAYRAVLPYEEVYRNVPESRDFGNDIDVFTMEKGYVIMYPIAAGREWNAVMAHVTDKPVTDVEEDCSMEEVREYYKDMDERVTKILELVPSTKRWPLMTVGPLKSWSSPQKNVAIMGDAAHAMVNHLAQGAATSMEDGAFLGRVLREVITGVLTLPEAVKIYEDTRMPRAWAKQQESFINGSIFMAEDEPRGRLRDEAAADSVAETKAMSEVWNLDSKAAVTGPDENALCPNLWGAPETLQSVFSYDPEGDADFAVIKHIQDTTPWDKVTGVSEGLEEKWTGWFWPKDQIGRVAKARGTDL</sequence>
<evidence type="ECO:0000256" key="1">
    <source>
        <dbReference type="ARBA" id="ARBA00007992"/>
    </source>
</evidence>
<dbReference type="SUPFAM" id="SSF54373">
    <property type="entry name" value="FAD-linked reductases, C-terminal domain"/>
    <property type="match status" value="1"/>
</dbReference>
<dbReference type="AlphaFoldDB" id="A0A0F4GP90"/>
<dbReference type="Proteomes" id="UP000033647">
    <property type="component" value="Unassembled WGS sequence"/>
</dbReference>
<gene>
    <name evidence="8" type="ORF">TI39_contig368g00005</name>
</gene>
<dbReference type="OrthoDB" id="16820at2759"/>
<accession>A0A0F4GP90</accession>
<dbReference type="GO" id="GO:0071949">
    <property type="term" value="F:FAD binding"/>
    <property type="evidence" value="ECO:0007669"/>
    <property type="project" value="InterPro"/>
</dbReference>
<dbReference type="InterPro" id="IPR050493">
    <property type="entry name" value="FAD-dep_Monooxygenase_BioMet"/>
</dbReference>
<dbReference type="PRINTS" id="PR00420">
    <property type="entry name" value="RNGMNOXGNASE"/>
</dbReference>
<keyword evidence="2" id="KW-0285">Flavoprotein</keyword>
<evidence type="ECO:0000256" key="6">
    <source>
        <dbReference type="SAM" id="MobiDB-lite"/>
    </source>
</evidence>
<reference evidence="8 9" key="1">
    <citation type="submission" date="2015-03" db="EMBL/GenBank/DDBJ databases">
        <title>RNA-seq based gene annotation and comparative genomics of four Zymoseptoria species reveal species-specific pathogenicity related genes and transposable element activity.</title>
        <authorList>
            <person name="Grandaubert J."/>
            <person name="Bhattacharyya A."/>
            <person name="Stukenbrock E.H."/>
        </authorList>
    </citation>
    <scope>NUCLEOTIDE SEQUENCE [LARGE SCALE GENOMIC DNA]</scope>
    <source>
        <strain evidence="8 9">Zb18110</strain>
    </source>
</reference>
<evidence type="ECO:0000313" key="8">
    <source>
        <dbReference type="EMBL" id="KJX99226.1"/>
    </source>
</evidence>
<comment type="caution">
    <text evidence="8">The sequence shown here is derived from an EMBL/GenBank/DDBJ whole genome shotgun (WGS) entry which is preliminary data.</text>
</comment>
<organism evidence="8 9">
    <name type="scientific">Zymoseptoria brevis</name>
    <dbReference type="NCBI Taxonomy" id="1047168"/>
    <lineage>
        <taxon>Eukaryota</taxon>
        <taxon>Fungi</taxon>
        <taxon>Dikarya</taxon>
        <taxon>Ascomycota</taxon>
        <taxon>Pezizomycotina</taxon>
        <taxon>Dothideomycetes</taxon>
        <taxon>Dothideomycetidae</taxon>
        <taxon>Mycosphaerellales</taxon>
        <taxon>Mycosphaerellaceae</taxon>
        <taxon>Zymoseptoria</taxon>
    </lineage>
</organism>